<comment type="caution">
    <text evidence="4">The sequence shown here is derived from an EMBL/GenBank/DDBJ whole genome shotgun (WGS) entry which is preliminary data.</text>
</comment>
<dbReference type="PANTHER" id="PTHR43479">
    <property type="entry name" value="ACREF/ENVCD OPERON REPRESSOR-RELATED"/>
    <property type="match status" value="1"/>
</dbReference>
<evidence type="ECO:0000313" key="4">
    <source>
        <dbReference type="EMBL" id="MBB6734239.1"/>
    </source>
</evidence>
<gene>
    <name evidence="4" type="ORF">H7C18_25280</name>
</gene>
<organism evidence="4 5">
    <name type="scientific">Cohnella zeiphila</name>
    <dbReference type="NCBI Taxonomy" id="2761120"/>
    <lineage>
        <taxon>Bacteria</taxon>
        <taxon>Bacillati</taxon>
        <taxon>Bacillota</taxon>
        <taxon>Bacilli</taxon>
        <taxon>Bacillales</taxon>
        <taxon>Paenibacillaceae</taxon>
        <taxon>Cohnella</taxon>
    </lineage>
</organism>
<evidence type="ECO:0000313" key="5">
    <source>
        <dbReference type="Proteomes" id="UP000564644"/>
    </source>
</evidence>
<dbReference type="Gene3D" id="1.10.357.10">
    <property type="entry name" value="Tetracycline Repressor, domain 2"/>
    <property type="match status" value="1"/>
</dbReference>
<feature type="DNA-binding region" description="H-T-H motif" evidence="2">
    <location>
        <begin position="18"/>
        <end position="37"/>
    </location>
</feature>
<evidence type="ECO:0000256" key="2">
    <source>
        <dbReference type="PROSITE-ProRule" id="PRU00335"/>
    </source>
</evidence>
<dbReference type="InterPro" id="IPR050624">
    <property type="entry name" value="HTH-type_Tx_Regulator"/>
</dbReference>
<proteinExistence type="predicted"/>
<reference evidence="4 5" key="1">
    <citation type="submission" date="2020-08" db="EMBL/GenBank/DDBJ databases">
        <title>Cohnella phylogeny.</title>
        <authorList>
            <person name="Dunlap C."/>
        </authorList>
    </citation>
    <scope>NUCLEOTIDE SEQUENCE [LARGE SCALE GENOMIC DNA]</scope>
    <source>
        <strain evidence="4 5">CBP 2801</strain>
    </source>
</reference>
<dbReference type="RefSeq" id="WP_185131880.1">
    <property type="nucleotide sequence ID" value="NZ_JACJVO010000032.1"/>
</dbReference>
<accession>A0A7X0SQL6</accession>
<dbReference type="PANTHER" id="PTHR43479:SF11">
    <property type="entry name" value="ACREF_ENVCD OPERON REPRESSOR-RELATED"/>
    <property type="match status" value="1"/>
</dbReference>
<name>A0A7X0SQL6_9BACL</name>
<keyword evidence="1 2" id="KW-0238">DNA-binding</keyword>
<sequence>MIREGKRLFGKYGLKKTNIAQLTEAAGISPAAFYKFFASKEELYFFIFEKEALNMQNLILEQVRDPDSDSTETSFRNAFATMMNLYKEEPFLERLFLGSDLNQLMLSIAEADINAHVRSGYRNFTPAFESLQKEGKVIPADPEVLITIMQLFFLLNDQRSHFDPGLFDQAMNLLARWIARGLTSTEAPQGGTG</sequence>
<dbReference type="InterPro" id="IPR001647">
    <property type="entry name" value="HTH_TetR"/>
</dbReference>
<feature type="domain" description="HTH tetR-type" evidence="3">
    <location>
        <begin position="1"/>
        <end position="55"/>
    </location>
</feature>
<protein>
    <submittedName>
        <fullName evidence="4">TetR/AcrR family transcriptional regulator</fullName>
    </submittedName>
</protein>
<dbReference type="GO" id="GO:0003677">
    <property type="term" value="F:DNA binding"/>
    <property type="evidence" value="ECO:0007669"/>
    <property type="project" value="UniProtKB-UniRule"/>
</dbReference>
<dbReference type="Proteomes" id="UP000564644">
    <property type="component" value="Unassembled WGS sequence"/>
</dbReference>
<dbReference type="AlphaFoldDB" id="A0A7X0SQL6"/>
<dbReference type="PROSITE" id="PS50977">
    <property type="entry name" value="HTH_TETR_2"/>
    <property type="match status" value="1"/>
</dbReference>
<dbReference type="EMBL" id="JACJVO010000032">
    <property type="protein sequence ID" value="MBB6734239.1"/>
    <property type="molecule type" value="Genomic_DNA"/>
</dbReference>
<dbReference type="InterPro" id="IPR009057">
    <property type="entry name" value="Homeodomain-like_sf"/>
</dbReference>
<evidence type="ECO:0000256" key="1">
    <source>
        <dbReference type="ARBA" id="ARBA00023125"/>
    </source>
</evidence>
<dbReference type="PRINTS" id="PR00455">
    <property type="entry name" value="HTHTETR"/>
</dbReference>
<dbReference type="SUPFAM" id="SSF46689">
    <property type="entry name" value="Homeodomain-like"/>
    <property type="match status" value="1"/>
</dbReference>
<evidence type="ECO:0000259" key="3">
    <source>
        <dbReference type="PROSITE" id="PS50977"/>
    </source>
</evidence>
<keyword evidence="5" id="KW-1185">Reference proteome</keyword>
<dbReference type="Pfam" id="PF00440">
    <property type="entry name" value="TetR_N"/>
    <property type="match status" value="1"/>
</dbReference>